<dbReference type="RefSeq" id="WP_176062422.1">
    <property type="nucleotide sequence ID" value="NZ_BJTG01000001.1"/>
</dbReference>
<keyword evidence="1" id="KW-0812">Transmembrane</keyword>
<name>A0A7I9VHY3_9BACT</name>
<keyword evidence="1" id="KW-1133">Transmembrane helix</keyword>
<dbReference type="PANTHER" id="PTHR40278:SF2">
    <property type="entry name" value="TYPE IV PILUS INNER MEMBRANE COMPONENT PILN"/>
    <property type="match status" value="1"/>
</dbReference>
<keyword evidence="3" id="KW-1185">Reference proteome</keyword>
<dbReference type="AlphaFoldDB" id="A0A7I9VHY3"/>
<accession>A0A7I9VHY3</accession>
<gene>
    <name evidence="2" type="primary">pilN</name>
    <name evidence="2" type="ORF">AMYX_03780</name>
</gene>
<feature type="transmembrane region" description="Helical" evidence="1">
    <location>
        <begin position="21"/>
        <end position="39"/>
    </location>
</feature>
<dbReference type="GO" id="GO:0043683">
    <property type="term" value="P:type IV pilus assembly"/>
    <property type="evidence" value="ECO:0007669"/>
    <property type="project" value="TreeGrafter"/>
</dbReference>
<proteinExistence type="predicted"/>
<keyword evidence="1" id="KW-0472">Membrane</keyword>
<sequence>MIRINLLPVRVSKKKEAGKNQLVFFALAIVFALICNFWWSRSRGDEMTAREEKVKRTKAEIAQLEKIIGEVTNIKAQQQAVKDKLAVLEKLKAGRQGPVRMLDELAAITPKRLWLRKLDEKGGAITFDGSAGTIDDVSAFLAALKKSPFFSAVELKKTAAKRDGKFKLVDFTINAAVNYTPAVQLAAAAPEKR</sequence>
<evidence type="ECO:0000256" key="1">
    <source>
        <dbReference type="SAM" id="Phobius"/>
    </source>
</evidence>
<dbReference type="GO" id="GO:0043107">
    <property type="term" value="P:type IV pilus-dependent motility"/>
    <property type="evidence" value="ECO:0007669"/>
    <property type="project" value="TreeGrafter"/>
</dbReference>
<reference evidence="3" key="1">
    <citation type="journal article" date="2020" name="Appl. Environ. Microbiol.">
        <title>Diazotrophic Anaeromyxobacter Isolates from Soils.</title>
        <authorList>
            <person name="Masuda Y."/>
            <person name="Yamanaka H."/>
            <person name="Xu Z.X."/>
            <person name="Shiratori Y."/>
            <person name="Aono T."/>
            <person name="Amachi S."/>
            <person name="Senoo K."/>
            <person name="Itoh H."/>
        </authorList>
    </citation>
    <scope>NUCLEOTIDE SEQUENCE [LARGE SCALE GENOMIC DNA]</scope>
    <source>
        <strain evidence="3">R267</strain>
    </source>
</reference>
<dbReference type="InterPro" id="IPR052534">
    <property type="entry name" value="Extracell_DNA_Util/SecSys_Comp"/>
</dbReference>
<protein>
    <submittedName>
        <fullName evidence="2">Fimbrial protein</fullName>
    </submittedName>
</protein>
<dbReference type="PANTHER" id="PTHR40278">
    <property type="entry name" value="DNA UTILIZATION PROTEIN HOFN"/>
    <property type="match status" value="1"/>
</dbReference>
<dbReference type="Proteomes" id="UP000503640">
    <property type="component" value="Unassembled WGS sequence"/>
</dbReference>
<comment type="caution">
    <text evidence="2">The sequence shown here is derived from an EMBL/GenBank/DDBJ whole genome shotgun (WGS) entry which is preliminary data.</text>
</comment>
<dbReference type="Pfam" id="PF05137">
    <property type="entry name" value="PilN"/>
    <property type="match status" value="1"/>
</dbReference>
<organism evidence="2 3">
    <name type="scientific">Anaeromyxobacter diazotrophicus</name>
    <dbReference type="NCBI Taxonomy" id="2590199"/>
    <lineage>
        <taxon>Bacteria</taxon>
        <taxon>Pseudomonadati</taxon>
        <taxon>Myxococcota</taxon>
        <taxon>Myxococcia</taxon>
        <taxon>Myxococcales</taxon>
        <taxon>Cystobacterineae</taxon>
        <taxon>Anaeromyxobacteraceae</taxon>
        <taxon>Anaeromyxobacter</taxon>
    </lineage>
</organism>
<dbReference type="EMBL" id="BJTG01000001">
    <property type="protein sequence ID" value="GEJ55637.1"/>
    <property type="molecule type" value="Genomic_DNA"/>
</dbReference>
<dbReference type="InterPro" id="IPR007813">
    <property type="entry name" value="PilN"/>
</dbReference>
<evidence type="ECO:0000313" key="3">
    <source>
        <dbReference type="Proteomes" id="UP000503640"/>
    </source>
</evidence>
<evidence type="ECO:0000313" key="2">
    <source>
        <dbReference type="EMBL" id="GEJ55637.1"/>
    </source>
</evidence>